<dbReference type="InterPro" id="IPR013078">
    <property type="entry name" value="His_Pase_superF_clade-1"/>
</dbReference>
<dbReference type="OrthoDB" id="280692at2"/>
<dbReference type="SMART" id="SM00855">
    <property type="entry name" value="PGAM"/>
    <property type="match status" value="1"/>
</dbReference>
<feature type="region of interest" description="Disordered" evidence="1">
    <location>
        <begin position="1"/>
        <end position="20"/>
    </location>
</feature>
<dbReference type="InterPro" id="IPR050275">
    <property type="entry name" value="PGM_Phosphatase"/>
</dbReference>
<accession>A0A238JA70</accession>
<reference evidence="3" key="1">
    <citation type="submission" date="2017-05" db="EMBL/GenBank/DDBJ databases">
        <authorList>
            <person name="Rodrigo-Torres L."/>
            <person name="Arahal R. D."/>
            <person name="Lucena T."/>
        </authorList>
    </citation>
    <scope>NUCLEOTIDE SEQUENCE [LARGE SCALE GENOMIC DNA]</scope>
    <source>
        <strain evidence="3">CECT 8649</strain>
    </source>
</reference>
<dbReference type="SUPFAM" id="SSF53254">
    <property type="entry name" value="Phosphoglycerate mutase-like"/>
    <property type="match status" value="1"/>
</dbReference>
<dbReference type="PANTHER" id="PTHR48100:SF1">
    <property type="entry name" value="HISTIDINE PHOSPHATASE FAMILY PROTEIN-RELATED"/>
    <property type="match status" value="1"/>
</dbReference>
<dbReference type="Proteomes" id="UP000225972">
    <property type="component" value="Unassembled WGS sequence"/>
</dbReference>
<dbReference type="InterPro" id="IPR029033">
    <property type="entry name" value="His_PPase_superfam"/>
</dbReference>
<dbReference type="GO" id="GO:0016791">
    <property type="term" value="F:phosphatase activity"/>
    <property type="evidence" value="ECO:0007669"/>
    <property type="project" value="TreeGrafter"/>
</dbReference>
<dbReference type="Pfam" id="PF00300">
    <property type="entry name" value="His_Phos_1"/>
    <property type="match status" value="1"/>
</dbReference>
<gene>
    <name evidence="2" type="ORF">TRP8649_00851</name>
</gene>
<protein>
    <submittedName>
        <fullName evidence="2">Phosphoglycerate mutase</fullName>
    </submittedName>
</protein>
<dbReference type="CDD" id="cd07067">
    <property type="entry name" value="HP_PGM_like"/>
    <property type="match status" value="1"/>
</dbReference>
<dbReference type="AlphaFoldDB" id="A0A238JA70"/>
<dbReference type="Gene3D" id="3.40.50.1240">
    <property type="entry name" value="Phosphoglycerate mutase-like"/>
    <property type="match status" value="1"/>
</dbReference>
<sequence length="219" mass="24722">MSHITLVRHGQANTEARDETSYDKLSDLGWQQARWLGEHFQQTGEVFARTYTGTLQRHIETAEGIGPDCPTEVVRDPRLNEMQYFDVATRLQEQHGLPIPQEREGFIEHLPTLFTYWKEGRIEDVPETFAHFESRVSDVLNEIAAGEGRALVVTSGGLIGMAMRLIMRLDIAAMSHMCLTIENSSLHRVQPLSTGLAMTQFNAIPHLDTPARAFARTHL</sequence>
<name>A0A238JA70_9RHOB</name>
<dbReference type="RefSeq" id="WP_099242828.1">
    <property type="nucleotide sequence ID" value="NZ_FXXP01000001.1"/>
</dbReference>
<evidence type="ECO:0000313" key="2">
    <source>
        <dbReference type="EMBL" id="SMX26766.1"/>
    </source>
</evidence>
<dbReference type="PANTHER" id="PTHR48100">
    <property type="entry name" value="BROAD-SPECIFICITY PHOSPHATASE YOR283W-RELATED"/>
    <property type="match status" value="1"/>
</dbReference>
<evidence type="ECO:0000256" key="1">
    <source>
        <dbReference type="SAM" id="MobiDB-lite"/>
    </source>
</evidence>
<evidence type="ECO:0000313" key="3">
    <source>
        <dbReference type="Proteomes" id="UP000225972"/>
    </source>
</evidence>
<keyword evidence="3" id="KW-1185">Reference proteome</keyword>
<dbReference type="GO" id="GO:0005737">
    <property type="term" value="C:cytoplasm"/>
    <property type="evidence" value="ECO:0007669"/>
    <property type="project" value="TreeGrafter"/>
</dbReference>
<dbReference type="EMBL" id="FXXP01000001">
    <property type="protein sequence ID" value="SMX26766.1"/>
    <property type="molecule type" value="Genomic_DNA"/>
</dbReference>
<organism evidence="2 3">
    <name type="scientific">Pelagimonas phthalicica</name>
    <dbReference type="NCBI Taxonomy" id="1037362"/>
    <lineage>
        <taxon>Bacteria</taxon>
        <taxon>Pseudomonadati</taxon>
        <taxon>Pseudomonadota</taxon>
        <taxon>Alphaproteobacteria</taxon>
        <taxon>Rhodobacterales</taxon>
        <taxon>Roseobacteraceae</taxon>
        <taxon>Pelagimonas</taxon>
    </lineage>
</organism>
<proteinExistence type="predicted"/>